<evidence type="ECO:0008006" key="2">
    <source>
        <dbReference type="Google" id="ProtNLM"/>
    </source>
</evidence>
<name>A0A382TNW0_9ZZZZ</name>
<dbReference type="Gene3D" id="3.20.20.150">
    <property type="entry name" value="Divalent-metal-dependent TIM barrel enzymes"/>
    <property type="match status" value="1"/>
</dbReference>
<dbReference type="EMBL" id="UINC01138059">
    <property type="protein sequence ID" value="SVD23776.1"/>
    <property type="molecule type" value="Genomic_DNA"/>
</dbReference>
<accession>A0A382TNW0</accession>
<feature type="non-terminal residue" evidence="1">
    <location>
        <position position="144"/>
    </location>
</feature>
<dbReference type="AlphaFoldDB" id="A0A382TNW0"/>
<dbReference type="InterPro" id="IPR036237">
    <property type="entry name" value="Xyl_isomerase-like_sf"/>
</dbReference>
<dbReference type="SUPFAM" id="SSF51658">
    <property type="entry name" value="Xylose isomerase-like"/>
    <property type="match status" value="1"/>
</dbReference>
<protein>
    <recommendedName>
        <fullName evidence="2">Xylose isomerase-like TIM barrel domain-containing protein</fullName>
    </recommendedName>
</protein>
<organism evidence="1">
    <name type="scientific">marine metagenome</name>
    <dbReference type="NCBI Taxonomy" id="408172"/>
    <lineage>
        <taxon>unclassified sequences</taxon>
        <taxon>metagenomes</taxon>
        <taxon>ecological metagenomes</taxon>
    </lineage>
</organism>
<sequence>MYIGTQFHCRHETDIEVLAQLGVVNVDQTPAEPCSEWTVDTLKALRDNFDKHGINVEMIHIPLGSGSAFENEAGAIFLGPSDERDRQIDRMCEIVRMASDAGLRGLNYNITILGHLRTEPSYGRGGAQLSTFDYNKMDHSLSDF</sequence>
<evidence type="ECO:0000313" key="1">
    <source>
        <dbReference type="EMBL" id="SVD23776.1"/>
    </source>
</evidence>
<proteinExistence type="predicted"/>
<reference evidence="1" key="1">
    <citation type="submission" date="2018-05" db="EMBL/GenBank/DDBJ databases">
        <authorList>
            <person name="Lanie J.A."/>
            <person name="Ng W.-L."/>
            <person name="Kazmierczak K.M."/>
            <person name="Andrzejewski T.M."/>
            <person name="Davidsen T.M."/>
            <person name="Wayne K.J."/>
            <person name="Tettelin H."/>
            <person name="Glass J.I."/>
            <person name="Rusch D."/>
            <person name="Podicherti R."/>
            <person name="Tsui H.-C.T."/>
            <person name="Winkler M.E."/>
        </authorList>
    </citation>
    <scope>NUCLEOTIDE SEQUENCE</scope>
</reference>
<gene>
    <name evidence="1" type="ORF">METZ01_LOCUS376630</name>
</gene>